<proteinExistence type="predicted"/>
<evidence type="ECO:0000256" key="1">
    <source>
        <dbReference type="SAM" id="MobiDB-lite"/>
    </source>
</evidence>
<feature type="region of interest" description="Disordered" evidence="1">
    <location>
        <begin position="29"/>
        <end position="61"/>
    </location>
</feature>
<accession>A0ABV2RR73</accession>
<dbReference type="EMBL" id="JBEPTQ010000002">
    <property type="protein sequence ID" value="MET4719462.1"/>
    <property type="molecule type" value="Genomic_DNA"/>
</dbReference>
<reference evidence="2 3" key="1">
    <citation type="submission" date="2024-06" db="EMBL/GenBank/DDBJ databases">
        <title>Genomic Encyclopedia of Type Strains, Phase V (KMG-V): Genome sequencing to study the core and pangenomes of soil and plant-associated prokaryotes.</title>
        <authorList>
            <person name="Whitman W."/>
        </authorList>
    </citation>
    <scope>NUCLEOTIDE SEQUENCE [LARGE SCALE GENOMIC DNA]</scope>
    <source>
        <strain evidence="2 3">USDA 160</strain>
    </source>
</reference>
<dbReference type="RefSeq" id="WP_157789272.1">
    <property type="nucleotide sequence ID" value="NZ_CP066351.1"/>
</dbReference>
<organism evidence="2 3">
    <name type="scientific">Bradyrhizobium japonicum</name>
    <dbReference type="NCBI Taxonomy" id="375"/>
    <lineage>
        <taxon>Bacteria</taxon>
        <taxon>Pseudomonadati</taxon>
        <taxon>Pseudomonadota</taxon>
        <taxon>Alphaproteobacteria</taxon>
        <taxon>Hyphomicrobiales</taxon>
        <taxon>Nitrobacteraceae</taxon>
        <taxon>Bradyrhizobium</taxon>
    </lineage>
</organism>
<gene>
    <name evidence="2" type="ORF">ABIF63_003568</name>
</gene>
<protein>
    <submittedName>
        <fullName evidence="2">Uncharacterized protein</fullName>
    </submittedName>
</protein>
<sequence length="112" mass="12580">MTAGASEASVNCAPYSLIESHGRFKLFERDAQRNQSSKEAIRQLDTARRDDERLNSPPRLHARSHAMIARIARDFDDQVSRKSACDLGVSLIRAANAFSEPTYRTLTAKMQK</sequence>
<evidence type="ECO:0000313" key="2">
    <source>
        <dbReference type="EMBL" id="MET4719462.1"/>
    </source>
</evidence>
<feature type="compositionally biased region" description="Basic and acidic residues" evidence="1">
    <location>
        <begin position="39"/>
        <end position="54"/>
    </location>
</feature>
<comment type="caution">
    <text evidence="2">The sequence shown here is derived from an EMBL/GenBank/DDBJ whole genome shotgun (WGS) entry which is preliminary data.</text>
</comment>
<name>A0ABV2RR73_BRAJP</name>
<dbReference type="Proteomes" id="UP001549291">
    <property type="component" value="Unassembled WGS sequence"/>
</dbReference>
<evidence type="ECO:0000313" key="3">
    <source>
        <dbReference type="Proteomes" id="UP001549291"/>
    </source>
</evidence>
<keyword evidence="3" id="KW-1185">Reference proteome</keyword>